<evidence type="ECO:0008006" key="5">
    <source>
        <dbReference type="Google" id="ProtNLM"/>
    </source>
</evidence>
<protein>
    <recommendedName>
        <fullName evidence="5">Pilus assembly protein PilO</fullName>
    </recommendedName>
</protein>
<dbReference type="EMBL" id="PCVI01000009">
    <property type="protein sequence ID" value="PIQ70436.1"/>
    <property type="molecule type" value="Genomic_DNA"/>
</dbReference>
<evidence type="ECO:0000313" key="4">
    <source>
        <dbReference type="Proteomes" id="UP000231371"/>
    </source>
</evidence>
<gene>
    <name evidence="3" type="ORF">COV89_00460</name>
</gene>
<sequence length="243" mass="27122">MKNTVKFVKSQALLVLITFVIAGIGLYVFMPKFKEYQEIKKEIEAQNQRITVLTRKLNDLSSLSEKELEDNVDLSLKSVPAEKDFYVVVKNIKNIFGQEGILLSAFQFTVGEISTQSAKKAASDLPEFFGVSLSFSGPVDKTERAISRLENSLPLLSIDLLKLTSEYSSSSGQLGNYTGSMNLKSYFALLPKTLGAIDKELPKISSPQKKQLEELSAYEYYSTEEEFPTEGIAVGRENPFPVY</sequence>
<keyword evidence="2" id="KW-0472">Membrane</keyword>
<feature type="transmembrane region" description="Helical" evidence="2">
    <location>
        <begin position="12"/>
        <end position="30"/>
    </location>
</feature>
<reference evidence="3 4" key="1">
    <citation type="submission" date="2017-09" db="EMBL/GenBank/DDBJ databases">
        <title>Depth-based differentiation of microbial function through sediment-hosted aquifers and enrichment of novel symbionts in the deep terrestrial subsurface.</title>
        <authorList>
            <person name="Probst A.J."/>
            <person name="Ladd B."/>
            <person name="Jarett J.K."/>
            <person name="Geller-Mcgrath D.E."/>
            <person name="Sieber C.M."/>
            <person name="Emerson J.B."/>
            <person name="Anantharaman K."/>
            <person name="Thomas B.C."/>
            <person name="Malmstrom R."/>
            <person name="Stieglmeier M."/>
            <person name="Klingl A."/>
            <person name="Woyke T."/>
            <person name="Ryan C.M."/>
            <person name="Banfield J.F."/>
        </authorList>
    </citation>
    <scope>NUCLEOTIDE SEQUENCE [LARGE SCALE GENOMIC DNA]</scope>
    <source>
        <strain evidence="3">CG11_big_fil_rev_8_21_14_0_20_40_12</strain>
    </source>
</reference>
<accession>A0A2H0KGS0</accession>
<keyword evidence="2" id="KW-1133">Transmembrane helix</keyword>
<dbReference type="Proteomes" id="UP000231371">
    <property type="component" value="Unassembled WGS sequence"/>
</dbReference>
<evidence type="ECO:0000256" key="1">
    <source>
        <dbReference type="SAM" id="Coils"/>
    </source>
</evidence>
<feature type="coiled-coil region" evidence="1">
    <location>
        <begin position="36"/>
        <end position="63"/>
    </location>
</feature>
<organism evidence="3 4">
    <name type="scientific">Candidatus Shapirobacteria bacterium CG11_big_fil_rev_8_21_14_0_20_40_12</name>
    <dbReference type="NCBI Taxonomy" id="1974889"/>
    <lineage>
        <taxon>Bacteria</taxon>
        <taxon>Candidatus Shapironibacteriota</taxon>
    </lineage>
</organism>
<comment type="caution">
    <text evidence="3">The sequence shown here is derived from an EMBL/GenBank/DDBJ whole genome shotgun (WGS) entry which is preliminary data.</text>
</comment>
<keyword evidence="1" id="KW-0175">Coiled coil</keyword>
<name>A0A2H0KGS0_9BACT</name>
<proteinExistence type="predicted"/>
<evidence type="ECO:0000313" key="3">
    <source>
        <dbReference type="EMBL" id="PIQ70436.1"/>
    </source>
</evidence>
<dbReference type="AlphaFoldDB" id="A0A2H0KGS0"/>
<keyword evidence="2" id="KW-0812">Transmembrane</keyword>
<evidence type="ECO:0000256" key="2">
    <source>
        <dbReference type="SAM" id="Phobius"/>
    </source>
</evidence>